<gene>
    <name evidence="2" type="ORF">KSF_045030</name>
</gene>
<keyword evidence="3" id="KW-1185">Reference proteome</keyword>
<dbReference type="PANTHER" id="PTHR23131:SF0">
    <property type="entry name" value="ENDORIBONUCLEASE LACTB2"/>
    <property type="match status" value="1"/>
</dbReference>
<dbReference type="Pfam" id="PF00753">
    <property type="entry name" value="Lactamase_B"/>
    <property type="match status" value="1"/>
</dbReference>
<dbReference type="Gene3D" id="3.60.15.10">
    <property type="entry name" value="Ribonuclease Z/Hydroxyacylglutathione hydrolase-like"/>
    <property type="match status" value="1"/>
</dbReference>
<dbReference type="InterPro" id="IPR036866">
    <property type="entry name" value="RibonucZ/Hydroxyglut_hydro"/>
</dbReference>
<proteinExistence type="predicted"/>
<evidence type="ECO:0000313" key="2">
    <source>
        <dbReference type="EMBL" id="GHO94455.1"/>
    </source>
</evidence>
<dbReference type="InterPro" id="IPR050662">
    <property type="entry name" value="Sec-metab_biosynth-thioest"/>
</dbReference>
<accession>A0A8J3IPD1</accession>
<evidence type="ECO:0000259" key="1">
    <source>
        <dbReference type="SMART" id="SM00849"/>
    </source>
</evidence>
<sequence length="265" mass="28911">MLDSHDPYTILLAPNASLMTGRGTNTIVFGGGEEGASVIDPADDALEHQEAIIRAGEQRGGIRRILITHGHPDHIGGAAALRKRLHIAIYAFSRQGTSIADEEVPDGTMFPAGNDLLRAIHTPGHSPDHFCFLLEQRRTLFAGDLVAGEGTVVIDDLFEYLASLQCLQLLDLAEIVPAHGPIITNPQAKLSEYVVHRLEREQQVIQALQNFPTGTTVAALVSVIYSDVDARLHPVAAHSINAHLRKLEREGRVKRGAEDVWLLDR</sequence>
<dbReference type="InterPro" id="IPR041516">
    <property type="entry name" value="LACTB2_WH"/>
</dbReference>
<dbReference type="Pfam" id="PF17778">
    <property type="entry name" value="WHD_BLACT"/>
    <property type="match status" value="1"/>
</dbReference>
<protein>
    <submittedName>
        <fullName evidence="2">MBL fold metallo-hydrolase</fullName>
    </submittedName>
</protein>
<dbReference type="AlphaFoldDB" id="A0A8J3IPD1"/>
<name>A0A8J3IPD1_9CHLR</name>
<dbReference type="InterPro" id="IPR001279">
    <property type="entry name" value="Metallo-B-lactamas"/>
</dbReference>
<organism evidence="2 3">
    <name type="scientific">Reticulibacter mediterranei</name>
    <dbReference type="NCBI Taxonomy" id="2778369"/>
    <lineage>
        <taxon>Bacteria</taxon>
        <taxon>Bacillati</taxon>
        <taxon>Chloroflexota</taxon>
        <taxon>Ktedonobacteria</taxon>
        <taxon>Ktedonobacterales</taxon>
        <taxon>Reticulibacteraceae</taxon>
        <taxon>Reticulibacter</taxon>
    </lineage>
</organism>
<dbReference type="Gene3D" id="1.10.10.10">
    <property type="entry name" value="Winged helix-like DNA-binding domain superfamily/Winged helix DNA-binding domain"/>
    <property type="match status" value="1"/>
</dbReference>
<dbReference type="Proteomes" id="UP000597444">
    <property type="component" value="Unassembled WGS sequence"/>
</dbReference>
<comment type="caution">
    <text evidence="2">The sequence shown here is derived from an EMBL/GenBank/DDBJ whole genome shotgun (WGS) entry which is preliminary data.</text>
</comment>
<dbReference type="SMART" id="SM00849">
    <property type="entry name" value="Lactamase_B"/>
    <property type="match status" value="1"/>
</dbReference>
<evidence type="ECO:0000313" key="3">
    <source>
        <dbReference type="Proteomes" id="UP000597444"/>
    </source>
</evidence>
<dbReference type="InterPro" id="IPR036388">
    <property type="entry name" value="WH-like_DNA-bd_sf"/>
</dbReference>
<dbReference type="RefSeq" id="WP_220205192.1">
    <property type="nucleotide sequence ID" value="NZ_BNJK01000001.1"/>
</dbReference>
<dbReference type="SUPFAM" id="SSF56281">
    <property type="entry name" value="Metallo-hydrolase/oxidoreductase"/>
    <property type="match status" value="1"/>
</dbReference>
<reference evidence="2" key="1">
    <citation type="submission" date="2020-10" db="EMBL/GenBank/DDBJ databases">
        <title>Taxonomic study of unclassified bacteria belonging to the class Ktedonobacteria.</title>
        <authorList>
            <person name="Yabe S."/>
            <person name="Wang C.M."/>
            <person name="Zheng Y."/>
            <person name="Sakai Y."/>
            <person name="Cavaletti L."/>
            <person name="Monciardini P."/>
            <person name="Donadio S."/>
        </authorList>
    </citation>
    <scope>NUCLEOTIDE SEQUENCE</scope>
    <source>
        <strain evidence="2">ID150040</strain>
    </source>
</reference>
<dbReference type="PANTHER" id="PTHR23131">
    <property type="entry name" value="ENDORIBONUCLEASE LACTB2"/>
    <property type="match status" value="1"/>
</dbReference>
<dbReference type="EMBL" id="BNJK01000001">
    <property type="protein sequence ID" value="GHO94455.1"/>
    <property type="molecule type" value="Genomic_DNA"/>
</dbReference>
<feature type="domain" description="Metallo-beta-lactamase" evidence="1">
    <location>
        <begin position="23"/>
        <end position="179"/>
    </location>
</feature>
<dbReference type="CDD" id="cd16278">
    <property type="entry name" value="metallo-hydrolase-like_MBL-fold"/>
    <property type="match status" value="1"/>
</dbReference>